<dbReference type="GO" id="GO:0005634">
    <property type="term" value="C:nucleus"/>
    <property type="evidence" value="ECO:0007669"/>
    <property type="project" value="UniProtKB-SubCell"/>
</dbReference>
<dbReference type="AlphaFoldDB" id="A0A0B6YVS4"/>
<proteinExistence type="predicted"/>
<feature type="coiled-coil region" evidence="3">
    <location>
        <begin position="84"/>
        <end position="111"/>
    </location>
</feature>
<feature type="region of interest" description="Disordered" evidence="4">
    <location>
        <begin position="135"/>
        <end position="156"/>
    </location>
</feature>
<protein>
    <submittedName>
        <fullName evidence="5">Uncharacterized protein</fullName>
    </submittedName>
</protein>
<gene>
    <name evidence="5" type="primary">ORF39320</name>
</gene>
<name>A0A0B6YVS4_9EUPU</name>
<feature type="compositionally biased region" description="Basic residues" evidence="4">
    <location>
        <begin position="49"/>
        <end position="61"/>
    </location>
</feature>
<keyword evidence="3" id="KW-0175">Coiled coil</keyword>
<dbReference type="EMBL" id="HACG01013549">
    <property type="protein sequence ID" value="CEK60414.1"/>
    <property type="molecule type" value="Transcribed_RNA"/>
</dbReference>
<evidence type="ECO:0000256" key="3">
    <source>
        <dbReference type="SAM" id="Coils"/>
    </source>
</evidence>
<feature type="non-terminal residue" evidence="5">
    <location>
        <position position="1"/>
    </location>
</feature>
<evidence type="ECO:0000313" key="5">
    <source>
        <dbReference type="EMBL" id="CEK60414.1"/>
    </source>
</evidence>
<dbReference type="GO" id="GO:0001227">
    <property type="term" value="F:DNA-binding transcription repressor activity, RNA polymerase II-specific"/>
    <property type="evidence" value="ECO:0007669"/>
    <property type="project" value="TreeGrafter"/>
</dbReference>
<sequence length="156" mass="18255">DLFNAMKKLEKQQKVLEKKATEKEEQRQIKQNWGVFGFINNKLGEKKEHLGHHSGHSRGVSRKVLQSSEGDLSKRTDNEVNVQIFKTSEEIKKVERNLNHLKQQLARNETKDRKMAGNVKQKIVEQEAYLHQLRTSSQTLESHKERRSAHKKLTTF</sequence>
<accession>A0A0B6YVS4</accession>
<evidence type="ECO:0000256" key="4">
    <source>
        <dbReference type="SAM" id="MobiDB-lite"/>
    </source>
</evidence>
<organism evidence="5">
    <name type="scientific">Arion vulgaris</name>
    <dbReference type="NCBI Taxonomy" id="1028688"/>
    <lineage>
        <taxon>Eukaryota</taxon>
        <taxon>Metazoa</taxon>
        <taxon>Spiralia</taxon>
        <taxon>Lophotrochozoa</taxon>
        <taxon>Mollusca</taxon>
        <taxon>Gastropoda</taxon>
        <taxon>Heterobranchia</taxon>
        <taxon>Euthyneura</taxon>
        <taxon>Panpulmonata</taxon>
        <taxon>Eupulmonata</taxon>
        <taxon>Stylommatophora</taxon>
        <taxon>Helicina</taxon>
        <taxon>Arionoidea</taxon>
        <taxon>Arionidae</taxon>
        <taxon>Arion</taxon>
    </lineage>
</organism>
<keyword evidence="2" id="KW-0539">Nucleus</keyword>
<dbReference type="PANTHER" id="PTHR46297">
    <property type="entry name" value="ZINC FINGER CCCH-TYPE WITH G PATCH DOMAIN-CONTAINING PROTEIN"/>
    <property type="match status" value="1"/>
</dbReference>
<evidence type="ECO:0000256" key="2">
    <source>
        <dbReference type="ARBA" id="ARBA00023242"/>
    </source>
</evidence>
<feature type="compositionally biased region" description="Basic residues" evidence="4">
    <location>
        <begin position="145"/>
        <end position="156"/>
    </location>
</feature>
<reference evidence="5" key="1">
    <citation type="submission" date="2014-12" db="EMBL/GenBank/DDBJ databases">
        <title>Insight into the proteome of Arion vulgaris.</title>
        <authorList>
            <person name="Aradska J."/>
            <person name="Bulat T."/>
            <person name="Smidak R."/>
            <person name="Sarate P."/>
            <person name="Gangsoo J."/>
            <person name="Sialana F."/>
            <person name="Bilban M."/>
            <person name="Lubec G."/>
        </authorList>
    </citation>
    <scope>NUCLEOTIDE SEQUENCE</scope>
    <source>
        <tissue evidence="5">Skin</tissue>
    </source>
</reference>
<evidence type="ECO:0000256" key="1">
    <source>
        <dbReference type="ARBA" id="ARBA00004123"/>
    </source>
</evidence>
<dbReference type="GO" id="GO:0000978">
    <property type="term" value="F:RNA polymerase II cis-regulatory region sequence-specific DNA binding"/>
    <property type="evidence" value="ECO:0007669"/>
    <property type="project" value="TreeGrafter"/>
</dbReference>
<dbReference type="PANTHER" id="PTHR46297:SF1">
    <property type="entry name" value="ZINC FINGER CCCH-TYPE WITH G PATCH DOMAIN-CONTAINING PROTEIN"/>
    <property type="match status" value="1"/>
</dbReference>
<feature type="region of interest" description="Disordered" evidence="4">
    <location>
        <begin position="47"/>
        <end position="73"/>
    </location>
</feature>
<comment type="subcellular location">
    <subcellularLocation>
        <location evidence="1">Nucleus</location>
    </subcellularLocation>
</comment>